<keyword evidence="4" id="KW-1185">Reference proteome</keyword>
<dbReference type="SUPFAM" id="SSF56672">
    <property type="entry name" value="DNA/RNA polymerases"/>
    <property type="match status" value="1"/>
</dbReference>
<organism evidence="3 4">
    <name type="scientific">Carpediemonas membranifera</name>
    <dbReference type="NCBI Taxonomy" id="201153"/>
    <lineage>
        <taxon>Eukaryota</taxon>
        <taxon>Metamonada</taxon>
        <taxon>Carpediemonas-like organisms</taxon>
        <taxon>Carpediemonas</taxon>
    </lineage>
</organism>
<feature type="region of interest" description="Disordered" evidence="1">
    <location>
        <begin position="44"/>
        <end position="67"/>
    </location>
</feature>
<proteinExistence type="predicted"/>
<dbReference type="Gene3D" id="3.10.10.10">
    <property type="entry name" value="HIV Type 1 Reverse Transcriptase, subunit A, domain 1"/>
    <property type="match status" value="1"/>
</dbReference>
<evidence type="ECO:0000256" key="1">
    <source>
        <dbReference type="SAM" id="MobiDB-lite"/>
    </source>
</evidence>
<dbReference type="InterPro" id="IPR000477">
    <property type="entry name" value="RT_dom"/>
</dbReference>
<dbReference type="PANTHER" id="PTHR19446">
    <property type="entry name" value="REVERSE TRANSCRIPTASES"/>
    <property type="match status" value="1"/>
</dbReference>
<feature type="domain" description="Reverse transcriptase" evidence="2">
    <location>
        <begin position="262"/>
        <end position="514"/>
    </location>
</feature>
<evidence type="ECO:0000313" key="4">
    <source>
        <dbReference type="Proteomes" id="UP000717585"/>
    </source>
</evidence>
<name>A0A8J6BVU9_9EUKA</name>
<evidence type="ECO:0000259" key="2">
    <source>
        <dbReference type="PROSITE" id="PS50878"/>
    </source>
</evidence>
<evidence type="ECO:0000313" key="3">
    <source>
        <dbReference type="EMBL" id="KAG9391776.1"/>
    </source>
</evidence>
<reference evidence="3" key="1">
    <citation type="submission" date="2021-05" db="EMBL/GenBank/DDBJ databases">
        <title>A free-living protist that lacks canonical eukaryotic 1 DNA replication and segregation systems.</title>
        <authorList>
            <person name="Salas-Leiva D.E."/>
            <person name="Tromer E.C."/>
            <person name="Curtis B.A."/>
            <person name="Jerlstrom-Hultqvist J."/>
            <person name="Kolisko M."/>
            <person name="Yi Z."/>
            <person name="Salas-Leiva J.S."/>
            <person name="Gallot-Lavallee L."/>
            <person name="Kops G.J.P.L."/>
            <person name="Archibald J.M."/>
            <person name="Simpson A.G.B."/>
            <person name="Roger A.J."/>
        </authorList>
    </citation>
    <scope>NUCLEOTIDE SEQUENCE</scope>
    <source>
        <strain evidence="3">BICM</strain>
    </source>
</reference>
<protein>
    <recommendedName>
        <fullName evidence="2">Reverse transcriptase domain-containing protein</fullName>
    </recommendedName>
</protein>
<accession>A0A8J6BVU9</accession>
<dbReference type="AlphaFoldDB" id="A0A8J6BVU9"/>
<comment type="caution">
    <text evidence="3">The sequence shown here is derived from an EMBL/GenBank/DDBJ whole genome shotgun (WGS) entry which is preliminary data.</text>
</comment>
<dbReference type="EMBL" id="JAHDYR010000053">
    <property type="protein sequence ID" value="KAG9391776.1"/>
    <property type="molecule type" value="Genomic_DNA"/>
</dbReference>
<dbReference type="Pfam" id="PF00078">
    <property type="entry name" value="RVT_1"/>
    <property type="match status" value="1"/>
</dbReference>
<sequence>MTNDLQHESNNVVLTSIMKRHLQMTGAPGFEASDGAGFDEKLSNRKRKQKRTHQGLKPSAIGASDIPPDTRVAQARRMYQLLRTISKTRHDCKRTTSLRDLQSFARDAVSASASPKLPANAAALVNARLGRYAAAVGSLRAGQSGSGFKRIVGGPKVVAASEETLAKYQEKTPPAREGPLPAWVDLELEQDAALYRVSCNPDDDALQTITRAQVLDALDTSNGEASPGPTGLSYRHVAQLTVAYPKLPDALASFVMDVHRGLFRAHPEETVWLKGTVGVALDKPNAPNAIRPLAMGETLRKIAATIGARVAVSRLGLGLWVSDMQIGLGQSSASEFGALHVRHEHERGRWIVSIDFKNAYNTLCRRTVSKAVSTYCPALTAYVELFYSAPTAINLGHHTVVSSTGVHQGDPLSSLLFTLGLRPALLRTRRLAPDVGITAYMDDVTLSCPTRESAAHATATLMDAATQVGLDAQPAKCALLVPEGEPLDDLVVYPDRPETNVPATSCIVTCGVAVGDEAGVKAYYSAKVDGVIAQVDAVREFTDFFMTSDRVSAFPAVQWAGYLATTRLMPILTYSMRTTSPAVLRPHLARADAAFGRLALSLMALPDGANLPQSVSAPVSRGGLGLGHLEAIAPAAYLGAQVSHARLVREAGVLIRDPDNWTQPPLVVEPGGMPEGWPQTTDEAMSIGLEPFKALRRLALADKYGPKIGKSLTKTLLCQIPTHMVPSQNMAALLRVTAGLAVPCGDCSDLWRAGLESLCQIIVDDLESCGMAAILDRTTVYQGDFAEIRVADPIPALVAVQLRFVVSDVGSDLVDAESEMAEDLAIQFEGCDDVVLPMAISHHSGRVSVGFKALTRFVRAHRPGWDHQGMMARLGRQLALESYFMDLDGESDGGFWD</sequence>
<dbReference type="InterPro" id="IPR043128">
    <property type="entry name" value="Rev_trsase/Diguanyl_cyclase"/>
</dbReference>
<gene>
    <name evidence="3" type="ORF">J8273_6555</name>
</gene>
<feature type="compositionally biased region" description="Basic residues" evidence="1">
    <location>
        <begin position="44"/>
        <end position="54"/>
    </location>
</feature>
<dbReference type="Proteomes" id="UP000717585">
    <property type="component" value="Unassembled WGS sequence"/>
</dbReference>
<dbReference type="InterPro" id="IPR043502">
    <property type="entry name" value="DNA/RNA_pol_sf"/>
</dbReference>
<dbReference type="Gene3D" id="3.30.70.270">
    <property type="match status" value="1"/>
</dbReference>
<dbReference type="PROSITE" id="PS50878">
    <property type="entry name" value="RT_POL"/>
    <property type="match status" value="1"/>
</dbReference>
<dbReference type="OrthoDB" id="7485566at2759"/>